<evidence type="ECO:0000256" key="3">
    <source>
        <dbReference type="ARBA" id="ARBA00032829"/>
    </source>
</evidence>
<keyword evidence="7" id="KW-1185">Reference proteome</keyword>
<evidence type="ECO:0000313" key="6">
    <source>
        <dbReference type="EMBL" id="KAF2430261.1"/>
    </source>
</evidence>
<dbReference type="PANTHER" id="PTHR42776:SF4">
    <property type="entry name" value="ACYLAMINO-ACID-RELEASING ENZYME"/>
    <property type="match status" value="1"/>
</dbReference>
<proteinExistence type="inferred from homology"/>
<evidence type="ECO:0000256" key="4">
    <source>
        <dbReference type="SAM" id="Coils"/>
    </source>
</evidence>
<comment type="caution">
    <text evidence="6">The sequence shown here is derived from an EMBL/GenBank/DDBJ whole genome shotgun (WGS) entry which is preliminary data.</text>
</comment>
<dbReference type="GO" id="GO:0006508">
    <property type="term" value="P:proteolysis"/>
    <property type="evidence" value="ECO:0007669"/>
    <property type="project" value="InterPro"/>
</dbReference>
<dbReference type="InterPro" id="IPR001375">
    <property type="entry name" value="Peptidase_S9_cat"/>
</dbReference>
<name>A0A9P4NRA0_9PEZI</name>
<sequence length="784" mass="87909">MEKPLEELAKDISRLDGRQEAHFTPEISITIPRHSVALPNHDGTLVLYELTTNDYKTGGATTSYMVYDLITKQTHAIQWTIGSWHKAQWFGKNHILLMGHDPVNRTPKEVWVCDFDTIDRLPYKIGTLVKDPVRVLDSSLRDLDDGNVRFVFRAEPDKQGRLQNKGTSNNENYPVTSAREIENLYPHDETVWGSKRNHSIFYTIIERDNSTGRYKLSSDEPINVLMDTGLRNPEIPRQTANGIVFAAQNPRIKPLGLDEIYLCCLGEGGTGPSNVIPLSSQIKDMSGTAIPYGVSVDGWKVVFQKKPCKERYFDFGGIFIVNLKPSEKDLKIPDLRPRRIQIMEMDHPTKPVDHLVPKMIEFSHDGSEIFVSSPFRGTCCLFRVPLVWSPERDTYDATKAFKVNVKGSVLSMAPVPHTDKQKKPGLLVTTSSFVDSATYHTVFPHENTDKVFYSVTSNESRLHFKPSQFSQFTFQGSGDYTCQSFTAKPSFFRPGQKYPVVFIIHGGPHACFLADWDYGRDAAIFAEQGYIVIMPNISGSTGFGEKFERASIGEWGGRPYQDLVKCFEHVEKNFGFVDVSKAILTGASYGGYMVLWTAGQPLAKKFCALISQCGIISSSGMFAGTCLTGLAENTGRDISDPTSMAANWDRYSPLHHTSNWTQPMLIMHNSRDTICLPGESYAAYSICRMKGIPCRLVDYDGEGHGEARAENILHRWKTVLGWCNKYAGITGGIELDKPISERTDTAENEEKVKKMEESAEKLFKEMERIRSIGGGAKSIAKDRS</sequence>
<dbReference type="GO" id="GO:0004252">
    <property type="term" value="F:serine-type endopeptidase activity"/>
    <property type="evidence" value="ECO:0007669"/>
    <property type="project" value="TreeGrafter"/>
</dbReference>
<dbReference type="OrthoDB" id="416344at2759"/>
<evidence type="ECO:0000256" key="2">
    <source>
        <dbReference type="ARBA" id="ARBA00022801"/>
    </source>
</evidence>
<keyword evidence="2" id="KW-0378">Hydrolase</keyword>
<dbReference type="Gene3D" id="3.40.50.1820">
    <property type="entry name" value="alpha/beta hydrolase"/>
    <property type="match status" value="1"/>
</dbReference>
<evidence type="ECO:0000256" key="1">
    <source>
        <dbReference type="ARBA" id="ARBA00010040"/>
    </source>
</evidence>
<evidence type="ECO:0000259" key="5">
    <source>
        <dbReference type="Pfam" id="PF00326"/>
    </source>
</evidence>
<dbReference type="Proteomes" id="UP000800235">
    <property type="component" value="Unassembled WGS sequence"/>
</dbReference>
<keyword evidence="4" id="KW-0175">Coiled coil</keyword>
<dbReference type="PANTHER" id="PTHR42776">
    <property type="entry name" value="SERINE PEPTIDASE S9 FAMILY MEMBER"/>
    <property type="match status" value="1"/>
</dbReference>
<dbReference type="Pfam" id="PF00326">
    <property type="entry name" value="Peptidase_S9"/>
    <property type="match status" value="1"/>
</dbReference>
<dbReference type="InterPro" id="IPR029058">
    <property type="entry name" value="AB_hydrolase_fold"/>
</dbReference>
<protein>
    <recommendedName>
        <fullName evidence="3">Dipeptidyl-peptidase V</fullName>
    </recommendedName>
</protein>
<gene>
    <name evidence="6" type="ORF">EJ08DRAFT_660990</name>
</gene>
<organism evidence="6 7">
    <name type="scientific">Tothia fuscella</name>
    <dbReference type="NCBI Taxonomy" id="1048955"/>
    <lineage>
        <taxon>Eukaryota</taxon>
        <taxon>Fungi</taxon>
        <taxon>Dikarya</taxon>
        <taxon>Ascomycota</taxon>
        <taxon>Pezizomycotina</taxon>
        <taxon>Dothideomycetes</taxon>
        <taxon>Pleosporomycetidae</taxon>
        <taxon>Venturiales</taxon>
        <taxon>Cylindrosympodiaceae</taxon>
        <taxon>Tothia</taxon>
    </lineage>
</organism>
<accession>A0A9P4NRA0</accession>
<dbReference type="AlphaFoldDB" id="A0A9P4NRA0"/>
<feature type="domain" description="Peptidase S9 prolyl oligopeptidase catalytic" evidence="5">
    <location>
        <begin position="518"/>
        <end position="728"/>
    </location>
</feature>
<reference evidence="6" key="1">
    <citation type="journal article" date="2020" name="Stud. Mycol.">
        <title>101 Dothideomycetes genomes: a test case for predicting lifestyles and emergence of pathogens.</title>
        <authorList>
            <person name="Haridas S."/>
            <person name="Albert R."/>
            <person name="Binder M."/>
            <person name="Bloem J."/>
            <person name="Labutti K."/>
            <person name="Salamov A."/>
            <person name="Andreopoulos B."/>
            <person name="Baker S."/>
            <person name="Barry K."/>
            <person name="Bills G."/>
            <person name="Bluhm B."/>
            <person name="Cannon C."/>
            <person name="Castanera R."/>
            <person name="Culley D."/>
            <person name="Daum C."/>
            <person name="Ezra D."/>
            <person name="Gonzalez J."/>
            <person name="Henrissat B."/>
            <person name="Kuo A."/>
            <person name="Liang C."/>
            <person name="Lipzen A."/>
            <person name="Lutzoni F."/>
            <person name="Magnuson J."/>
            <person name="Mondo S."/>
            <person name="Nolan M."/>
            <person name="Ohm R."/>
            <person name="Pangilinan J."/>
            <person name="Park H.-J."/>
            <person name="Ramirez L."/>
            <person name="Alfaro M."/>
            <person name="Sun H."/>
            <person name="Tritt A."/>
            <person name="Yoshinaga Y."/>
            <person name="Zwiers L.-H."/>
            <person name="Turgeon B."/>
            <person name="Goodwin S."/>
            <person name="Spatafora J."/>
            <person name="Crous P."/>
            <person name="Grigoriev I."/>
        </authorList>
    </citation>
    <scope>NUCLEOTIDE SEQUENCE</scope>
    <source>
        <strain evidence="6">CBS 130266</strain>
    </source>
</reference>
<evidence type="ECO:0000313" key="7">
    <source>
        <dbReference type="Proteomes" id="UP000800235"/>
    </source>
</evidence>
<dbReference type="EMBL" id="MU007040">
    <property type="protein sequence ID" value="KAF2430261.1"/>
    <property type="molecule type" value="Genomic_DNA"/>
</dbReference>
<dbReference type="SUPFAM" id="SSF53474">
    <property type="entry name" value="alpha/beta-Hydrolases"/>
    <property type="match status" value="1"/>
</dbReference>
<feature type="coiled-coil region" evidence="4">
    <location>
        <begin position="745"/>
        <end position="772"/>
    </location>
</feature>
<comment type="similarity">
    <text evidence="1">Belongs to the peptidase S9C family.</text>
</comment>